<sequence>MKWNRIVAATVSAAMVAGLAACGSGGENSKSGGSSDKVQIHFLNGFTGGDGEFMKKITDGFNSSQDEYEIVESQEKDHLTQFKANGSDLVVMGDTDLYTYAVDGMIQDVSDFYEKAGISTDDFVESAINAATVDGEIYGLPLDIHPLTMFYNKKLVSDEEVPKTYEDLVSLNEKLQAQDSSLSVMAIPGSGLSEQYWMALVGQNGIELEKDGYCNFAQDDLADVFMKWHDMVFTDHLSPANLGLDSEFTSFAKTADDITTQAAISLTGVWYYSTAKEVYGDDLGIAAIPTIGKQAATFGGSHNIAVSAEVKDQDKIDGIVEFLKYLYTPENLLNWADSGQTPVYLPTMDLIKEKPDEYPVPAVNVDTVANCTFAPRVYNSTSQTAYVTENIWGKVTTEENLTHEDLMELLEQATENAKQLAGEE</sequence>
<gene>
    <name evidence="2" type="ORF">DW016_07135</name>
</gene>
<accession>A0A3E3K326</accession>
<evidence type="ECO:0000256" key="1">
    <source>
        <dbReference type="SAM" id="SignalP"/>
    </source>
</evidence>
<dbReference type="AlphaFoldDB" id="A0A3E3K326"/>
<evidence type="ECO:0000313" key="2">
    <source>
        <dbReference type="EMBL" id="RGE87876.1"/>
    </source>
</evidence>
<keyword evidence="1" id="KW-0732">Signal</keyword>
<keyword evidence="3" id="KW-1185">Reference proteome</keyword>
<name>A0A3E3K326_9FIRM</name>
<dbReference type="InterPro" id="IPR050490">
    <property type="entry name" value="Bact_solute-bd_prot1"/>
</dbReference>
<comment type="caution">
    <text evidence="2">The sequence shown here is derived from an EMBL/GenBank/DDBJ whole genome shotgun (WGS) entry which is preliminary data.</text>
</comment>
<feature type="chain" id="PRO_5038840078" evidence="1">
    <location>
        <begin position="21"/>
        <end position="424"/>
    </location>
</feature>
<dbReference type="InterPro" id="IPR006059">
    <property type="entry name" value="SBP"/>
</dbReference>
<feature type="signal peptide" evidence="1">
    <location>
        <begin position="1"/>
        <end position="20"/>
    </location>
</feature>
<dbReference type="RefSeq" id="WP_117493458.1">
    <property type="nucleotide sequence ID" value="NZ_CALBAT010000017.1"/>
</dbReference>
<dbReference type="PANTHER" id="PTHR43649">
    <property type="entry name" value="ARABINOSE-BINDING PROTEIN-RELATED"/>
    <property type="match status" value="1"/>
</dbReference>
<dbReference type="Gene3D" id="3.40.190.10">
    <property type="entry name" value="Periplasmic binding protein-like II"/>
    <property type="match status" value="1"/>
</dbReference>
<protein>
    <submittedName>
        <fullName evidence="2">Extracellular solute-binding protein</fullName>
    </submittedName>
</protein>
<dbReference type="SUPFAM" id="SSF53850">
    <property type="entry name" value="Periplasmic binding protein-like II"/>
    <property type="match status" value="1"/>
</dbReference>
<dbReference type="EMBL" id="QVLX01000003">
    <property type="protein sequence ID" value="RGE87876.1"/>
    <property type="molecule type" value="Genomic_DNA"/>
</dbReference>
<dbReference type="OrthoDB" id="9768630at2"/>
<dbReference type="Proteomes" id="UP000261080">
    <property type="component" value="Unassembled WGS sequence"/>
</dbReference>
<dbReference type="PANTHER" id="PTHR43649:SF12">
    <property type="entry name" value="DIACETYLCHITOBIOSE BINDING PROTEIN DASA"/>
    <property type="match status" value="1"/>
</dbReference>
<organism evidence="2 3">
    <name type="scientific">Sellimonas intestinalis</name>
    <dbReference type="NCBI Taxonomy" id="1653434"/>
    <lineage>
        <taxon>Bacteria</taxon>
        <taxon>Bacillati</taxon>
        <taxon>Bacillota</taxon>
        <taxon>Clostridia</taxon>
        <taxon>Lachnospirales</taxon>
        <taxon>Lachnospiraceae</taxon>
        <taxon>Sellimonas</taxon>
    </lineage>
</organism>
<reference evidence="2 3" key="1">
    <citation type="submission" date="2018-08" db="EMBL/GenBank/DDBJ databases">
        <title>A genome reference for cultivated species of the human gut microbiota.</title>
        <authorList>
            <person name="Zou Y."/>
            <person name="Xue W."/>
            <person name="Luo G."/>
        </authorList>
    </citation>
    <scope>NUCLEOTIDE SEQUENCE [LARGE SCALE GENOMIC DNA]</scope>
    <source>
        <strain evidence="2 3">AF37-2AT</strain>
    </source>
</reference>
<dbReference type="PROSITE" id="PS51257">
    <property type="entry name" value="PROKAR_LIPOPROTEIN"/>
    <property type="match status" value="1"/>
</dbReference>
<proteinExistence type="predicted"/>
<dbReference type="Pfam" id="PF13416">
    <property type="entry name" value="SBP_bac_8"/>
    <property type="match status" value="1"/>
</dbReference>
<evidence type="ECO:0000313" key="3">
    <source>
        <dbReference type="Proteomes" id="UP000261080"/>
    </source>
</evidence>